<feature type="region of interest" description="Disordered" evidence="1">
    <location>
        <begin position="354"/>
        <end position="414"/>
    </location>
</feature>
<feature type="compositionally biased region" description="Low complexity" evidence="1">
    <location>
        <begin position="802"/>
        <end position="822"/>
    </location>
</feature>
<accession>A0A7S0S296</accession>
<feature type="domain" description="LsmAD" evidence="2">
    <location>
        <begin position="163"/>
        <end position="236"/>
    </location>
</feature>
<dbReference type="AlphaFoldDB" id="A0A7S0S296"/>
<dbReference type="PANTHER" id="PTHR12854:SF7">
    <property type="entry name" value="ATAXIN-2 HOMOLOG"/>
    <property type="match status" value="1"/>
</dbReference>
<dbReference type="PANTHER" id="PTHR12854">
    <property type="entry name" value="ATAXIN 2-RELATED"/>
    <property type="match status" value="1"/>
</dbReference>
<feature type="compositionally biased region" description="Low complexity" evidence="1">
    <location>
        <begin position="242"/>
        <end position="257"/>
    </location>
</feature>
<feature type="compositionally biased region" description="Gly residues" evidence="1">
    <location>
        <begin position="729"/>
        <end position="748"/>
    </location>
</feature>
<dbReference type="GO" id="GO:0003729">
    <property type="term" value="F:mRNA binding"/>
    <property type="evidence" value="ECO:0007669"/>
    <property type="project" value="TreeGrafter"/>
</dbReference>
<feature type="region of interest" description="Disordered" evidence="1">
    <location>
        <begin position="708"/>
        <end position="831"/>
    </location>
</feature>
<dbReference type="InterPro" id="IPR045117">
    <property type="entry name" value="ATXN2-like"/>
</dbReference>
<dbReference type="Pfam" id="PF14438">
    <property type="entry name" value="SM-ATX"/>
    <property type="match status" value="1"/>
</dbReference>
<name>A0A7S0S296_9CHLO</name>
<proteinExistence type="predicted"/>
<evidence type="ECO:0000313" key="3">
    <source>
        <dbReference type="EMBL" id="CAD8693600.1"/>
    </source>
</evidence>
<dbReference type="EMBL" id="HBFB01031716">
    <property type="protein sequence ID" value="CAD8693600.1"/>
    <property type="molecule type" value="Transcribed_RNA"/>
</dbReference>
<dbReference type="Pfam" id="PF06741">
    <property type="entry name" value="LsmAD"/>
    <property type="match status" value="1"/>
</dbReference>
<evidence type="ECO:0000256" key="1">
    <source>
        <dbReference type="SAM" id="MobiDB-lite"/>
    </source>
</evidence>
<dbReference type="SMART" id="SM01272">
    <property type="entry name" value="LsmAD"/>
    <property type="match status" value="1"/>
</dbReference>
<dbReference type="InterPro" id="IPR009604">
    <property type="entry name" value="LsmAD_domain"/>
</dbReference>
<gene>
    <name evidence="3" type="ORF">CLEI1391_LOCUS17783</name>
</gene>
<dbReference type="GO" id="GO:0034063">
    <property type="term" value="P:stress granule assembly"/>
    <property type="evidence" value="ECO:0007669"/>
    <property type="project" value="TreeGrafter"/>
</dbReference>
<protein>
    <recommendedName>
        <fullName evidence="2">LsmAD domain-containing protein</fullName>
    </recommendedName>
</protein>
<feature type="region of interest" description="Disordered" evidence="1">
    <location>
        <begin position="542"/>
        <end position="590"/>
    </location>
</feature>
<feature type="region of interest" description="Disordered" evidence="1">
    <location>
        <begin position="218"/>
        <end position="272"/>
    </location>
</feature>
<evidence type="ECO:0000259" key="2">
    <source>
        <dbReference type="SMART" id="SM01272"/>
    </source>
</evidence>
<feature type="compositionally biased region" description="Basic and acidic residues" evidence="1">
    <location>
        <begin position="356"/>
        <end position="369"/>
    </location>
</feature>
<dbReference type="GO" id="GO:0010494">
    <property type="term" value="C:cytoplasmic stress granule"/>
    <property type="evidence" value="ECO:0007669"/>
    <property type="project" value="TreeGrafter"/>
</dbReference>
<dbReference type="InterPro" id="IPR025852">
    <property type="entry name" value="SM_dom_ATX"/>
</dbReference>
<feature type="compositionally biased region" description="Low complexity" evidence="1">
    <location>
        <begin position="372"/>
        <end position="393"/>
    </location>
</feature>
<organism evidence="3">
    <name type="scientific">Chlamydomonas leiostraca</name>
    <dbReference type="NCBI Taxonomy" id="1034604"/>
    <lineage>
        <taxon>Eukaryota</taxon>
        <taxon>Viridiplantae</taxon>
        <taxon>Chlorophyta</taxon>
        <taxon>core chlorophytes</taxon>
        <taxon>Chlorophyceae</taxon>
        <taxon>CS clade</taxon>
        <taxon>Chlamydomonadales</taxon>
        <taxon>Chlamydomonadaceae</taxon>
        <taxon>Chlamydomonas</taxon>
    </lineage>
</organism>
<sequence length="831" mass="85820">MAAAAPSNGASAPPTGAERLSFCSIVLVGYKVEVQMKSGVVYEGIYHVGMSDAKGMHIILKYARVVKDPNAKLDALAEKPKNLLVVDPSDLVQLVAKDVRMNAEDLAPGEDFETDASIGRGRGGAFGRDLQRWVPDDGEEAHEFHLEDDSTGWDQFAVNKEKFGVETTFQEEIYTTRLDRNNCAISEEQAAKLAREIELGLATNPATNYHLLEERGMEVDDHGMDEEDKYSSVIRQPPAPQPQAGMQQRPRPGMMMQQPPPPPRPAMPQSGDMDALRRETNKVRSQLASGAMPIKKAADMRGASPYGTPKSPINSPLVSDGATLMSLNLESVAAPSKEFSPEVLSEFELFKKKRSQQKEQEEQAKRMQDLKAAAASAKPAGEGAAAGTSAEAGSDSKAAVSKAEGGESKKGGLNPFAKPFSLNANAKAFVPTFTPSAAPAATTVPAPAPAAPVPAPMPMPVAVPAGPGLVPGAMPAQAFAPKPAGPMGPIPVMQNPAFAAHQVRPGMPGQPGMHHAGPGSDQASLHAMQLHAAAMHQAANKAGLPGMDGQHHPGNKPHMMGMPPQQPQPQMPGSEQQGPGAGGPHGGMPMPMQPMQGPYMSMPPGAQVQPMGYAPNGMPMTPMMGPGGQVIMGPGFPPGPGQMRPAGMAGPPGGPPTMIMTPIMQQVPSGYNPAYGMPGMQGGPRAPYPGFPPQGFQAVPHMGMVPSQGPGAPPMQGGPGMDGHHHGGMRGPGMGPGGPGKGMGGRGGGRGDRGPHHPYGGPQGNMPNPAMVMQVSHEGARMPDNRGMQPPPPPPPAGAGAGMQPAPMAVPMAVPVPAPAADGSGGGAPSS</sequence>
<reference evidence="3" key="1">
    <citation type="submission" date="2021-01" db="EMBL/GenBank/DDBJ databases">
        <authorList>
            <person name="Corre E."/>
            <person name="Pelletier E."/>
            <person name="Niang G."/>
            <person name="Scheremetjew M."/>
            <person name="Finn R."/>
            <person name="Kale V."/>
            <person name="Holt S."/>
            <person name="Cochrane G."/>
            <person name="Meng A."/>
            <person name="Brown T."/>
            <person name="Cohen L."/>
        </authorList>
    </citation>
    <scope>NUCLEOTIDE SEQUENCE</scope>
    <source>
        <strain evidence="3">SAG 11-49</strain>
    </source>
</reference>